<feature type="transmembrane region" description="Helical" evidence="4">
    <location>
        <begin position="12"/>
        <end position="32"/>
    </location>
</feature>
<keyword evidence="4" id="KW-0812">Transmembrane</keyword>
<gene>
    <name evidence="6" type="primary">ppiB</name>
    <name evidence="6" type="ordered locus">PCC_0031</name>
</gene>
<feature type="domain" description="PPIase cyclophilin-type" evidence="5">
    <location>
        <begin position="63"/>
        <end position="217"/>
    </location>
</feature>
<dbReference type="SUPFAM" id="SSF50891">
    <property type="entry name" value="Cyclophilin-like"/>
    <property type="match status" value="1"/>
</dbReference>
<dbReference type="InterPro" id="IPR044665">
    <property type="entry name" value="E_coli_cyclophilin_A-like"/>
</dbReference>
<protein>
    <recommendedName>
        <fullName evidence="3">Peptidyl-prolyl cis-trans isomerase</fullName>
        <shortName evidence="3">PPIase</shortName>
        <ecNumber evidence="3">5.2.1.8</ecNumber>
    </recommendedName>
</protein>
<keyword evidence="1 3" id="KW-0697">Rotamase</keyword>
<dbReference type="EMBL" id="CP000815">
    <property type="protein sequence ID" value="ACB42491.1"/>
    <property type="molecule type" value="Genomic_DNA"/>
</dbReference>
<keyword evidence="6" id="KW-0934">Plastid</keyword>
<evidence type="ECO:0000256" key="1">
    <source>
        <dbReference type="ARBA" id="ARBA00023110"/>
    </source>
</evidence>
<keyword evidence="4" id="KW-1133">Transmembrane helix</keyword>
<proteinExistence type="inferred from homology"/>
<dbReference type="RefSeq" id="YP_002048701.1">
    <property type="nucleotide sequence ID" value="NC_011087.1"/>
</dbReference>
<comment type="similarity">
    <text evidence="3">Belongs to the cyclophilin-type PPIase family.</text>
</comment>
<dbReference type="PANTHER" id="PTHR43246">
    <property type="entry name" value="PEPTIDYL-PROLYL CIS-TRANS ISOMERASE CYP38, CHLOROPLASTIC"/>
    <property type="match status" value="1"/>
</dbReference>
<sequence length="230" mass="25603">MSQFFSLFNNKVILPVSIFSTIIIAIFGTPILPLERKFFANCFSGSFSCLTESKRVELSTTKGKVLIRLLSDSAPLTTGNFIDLVQKGIYNDTVFNRVIRQLRPFVVQGGYSQKLNTEADIKVGFGDCIVEEPRLIPIEIFLEGEKKPTYGKLINGTEGRSKIKLLHNRGALAMARSQDPNSASIQFYIVLRSLPELDGRYAVFGQVEEGMDVVDKIVQGDKLIKATVVF</sequence>
<dbReference type="PRINTS" id="PR00153">
    <property type="entry name" value="CSAPPISMRASE"/>
</dbReference>
<evidence type="ECO:0000259" key="5">
    <source>
        <dbReference type="PROSITE" id="PS50072"/>
    </source>
</evidence>
<dbReference type="PROSITE" id="PS50072">
    <property type="entry name" value="CSA_PPIASE_2"/>
    <property type="match status" value="1"/>
</dbReference>
<dbReference type="GO" id="GO:0003755">
    <property type="term" value="F:peptidyl-prolyl cis-trans isomerase activity"/>
    <property type="evidence" value="ECO:0007669"/>
    <property type="project" value="UniProtKB-UniRule"/>
</dbReference>
<evidence type="ECO:0000256" key="4">
    <source>
        <dbReference type="SAM" id="Phobius"/>
    </source>
</evidence>
<reference evidence="6" key="2">
    <citation type="journal article" date="2008" name="Curr. Biol.">
        <title>Chromatophore genome sequence of Paulinella sheds light on acquisition of photosynthesis by eukaryotes.</title>
        <authorList>
            <person name="Nowack E.C.M."/>
            <person name="Melkonian M."/>
            <person name="Gloeckner G."/>
        </authorList>
    </citation>
    <scope>NUCLEOTIDE SEQUENCE [LARGE SCALE GENOMIC DNA]</scope>
</reference>
<dbReference type="EC" id="5.2.1.8" evidence="3"/>
<name>B1X3H2_PAUCH</name>
<evidence type="ECO:0000256" key="2">
    <source>
        <dbReference type="ARBA" id="ARBA00023235"/>
    </source>
</evidence>
<organism evidence="6">
    <name type="scientific">Paulinella chromatophora</name>
    <dbReference type="NCBI Taxonomy" id="39717"/>
    <lineage>
        <taxon>Eukaryota</taxon>
        <taxon>Sar</taxon>
        <taxon>Rhizaria</taxon>
        <taxon>Cercozoa</taxon>
        <taxon>Imbricatea</taxon>
        <taxon>Silicofilosea</taxon>
        <taxon>Euglyphida</taxon>
        <taxon>Paulinellidae</taxon>
        <taxon>Paulinella</taxon>
    </lineage>
</organism>
<dbReference type="InterPro" id="IPR002130">
    <property type="entry name" value="Cyclophilin-type_PPIase_dom"/>
</dbReference>
<comment type="catalytic activity">
    <reaction evidence="3">
        <text>[protein]-peptidylproline (omega=180) = [protein]-peptidylproline (omega=0)</text>
        <dbReference type="Rhea" id="RHEA:16237"/>
        <dbReference type="Rhea" id="RHEA-COMP:10747"/>
        <dbReference type="Rhea" id="RHEA-COMP:10748"/>
        <dbReference type="ChEBI" id="CHEBI:83833"/>
        <dbReference type="ChEBI" id="CHEBI:83834"/>
        <dbReference type="EC" id="5.2.1.8"/>
    </reaction>
</comment>
<dbReference type="GeneID" id="6481732"/>
<reference evidence="6" key="1">
    <citation type="submission" date="2007-08" db="EMBL/GenBank/DDBJ databases">
        <authorList>
            <person name="Gloeckner G."/>
            <person name="Nowack E."/>
            <person name="Melkonian M."/>
        </authorList>
    </citation>
    <scope>NUCLEOTIDE SEQUENCE</scope>
</reference>
<dbReference type="AlphaFoldDB" id="B1X3H2"/>
<keyword evidence="4" id="KW-0472">Membrane</keyword>
<dbReference type="Gene3D" id="2.40.100.10">
    <property type="entry name" value="Cyclophilin-like"/>
    <property type="match status" value="1"/>
</dbReference>
<dbReference type="Pfam" id="PF00160">
    <property type="entry name" value="Pro_isomerase"/>
    <property type="match status" value="1"/>
</dbReference>
<comment type="function">
    <text evidence="3">PPIases accelerate the folding of proteins. It catalyzes the cis-trans isomerization of proline imidic peptide bonds in oligopeptides.</text>
</comment>
<accession>B1X3H2</accession>
<dbReference type="InterPro" id="IPR029000">
    <property type="entry name" value="Cyclophilin-like_dom_sf"/>
</dbReference>
<evidence type="ECO:0000313" key="6">
    <source>
        <dbReference type="EMBL" id="ACB42491.1"/>
    </source>
</evidence>
<evidence type="ECO:0000256" key="3">
    <source>
        <dbReference type="RuleBase" id="RU363019"/>
    </source>
</evidence>
<keyword evidence="2 3" id="KW-0413">Isomerase</keyword>
<geneLocation type="organellar chromatophore" evidence="6"/>